<evidence type="ECO:0000313" key="2">
    <source>
        <dbReference type="Proteomes" id="UP000576152"/>
    </source>
</evidence>
<protein>
    <recommendedName>
        <fullName evidence="3">Antitoxin Xre/MbcA/ParS-like toxin-binding domain-containing protein</fullName>
    </recommendedName>
</protein>
<evidence type="ECO:0008006" key="3">
    <source>
        <dbReference type="Google" id="ProtNLM"/>
    </source>
</evidence>
<reference evidence="1 2" key="1">
    <citation type="submission" date="2020-08" db="EMBL/GenBank/DDBJ databases">
        <title>Genomic Encyclopedia of Type Strains, Phase III (KMG-III): the genomes of soil and plant-associated and newly described type strains.</title>
        <authorList>
            <person name="Whitman W."/>
        </authorList>
    </citation>
    <scope>NUCLEOTIDE SEQUENCE [LARGE SCALE GENOMIC DNA]</scope>
    <source>
        <strain evidence="1 2">CECT 8572</strain>
    </source>
</reference>
<dbReference type="EMBL" id="JACIBX010000013">
    <property type="protein sequence ID" value="MBB3713303.1"/>
    <property type="molecule type" value="Genomic_DNA"/>
</dbReference>
<accession>A0ABR6HS61</accession>
<proteinExistence type="predicted"/>
<name>A0ABR6HS61_9RHOB</name>
<evidence type="ECO:0000313" key="1">
    <source>
        <dbReference type="EMBL" id="MBB3713303.1"/>
    </source>
</evidence>
<gene>
    <name evidence="1" type="ORF">FHS00_002905</name>
</gene>
<organism evidence="1 2">
    <name type="scientific">Limimaricola variabilis</name>
    <dbReference type="NCBI Taxonomy" id="1492771"/>
    <lineage>
        <taxon>Bacteria</taxon>
        <taxon>Pseudomonadati</taxon>
        <taxon>Pseudomonadota</taxon>
        <taxon>Alphaproteobacteria</taxon>
        <taxon>Rhodobacterales</taxon>
        <taxon>Paracoccaceae</taxon>
        <taxon>Limimaricola</taxon>
    </lineage>
</organism>
<sequence length="125" mass="13855">MPNGLLLDHCIEPSGLVDAGIFATALGVDLADLLRVAPTQRHLKDLHVVICLVRPWTRTASDSWIWYCTKRLDRFDGRTPAAMISEDRCAELKDFLEAGQVLTDLWPPSIPLHYTSGEVRTAANG</sequence>
<dbReference type="RefSeq" id="WP_183474791.1">
    <property type="nucleotide sequence ID" value="NZ_JACIBX010000013.1"/>
</dbReference>
<comment type="caution">
    <text evidence="1">The sequence shown here is derived from an EMBL/GenBank/DDBJ whole genome shotgun (WGS) entry which is preliminary data.</text>
</comment>
<dbReference type="Proteomes" id="UP000576152">
    <property type="component" value="Unassembled WGS sequence"/>
</dbReference>
<keyword evidence="2" id="KW-1185">Reference proteome</keyword>